<name>A0ABT6S0H3_9ACTN</name>
<evidence type="ECO:0008006" key="3">
    <source>
        <dbReference type="Google" id="ProtNLM"/>
    </source>
</evidence>
<evidence type="ECO:0000313" key="1">
    <source>
        <dbReference type="EMBL" id="MDI3390157.1"/>
    </source>
</evidence>
<organism evidence="1 2">
    <name type="scientific">Streptomyces solicavernae</name>
    <dbReference type="NCBI Taxonomy" id="3043614"/>
    <lineage>
        <taxon>Bacteria</taxon>
        <taxon>Bacillati</taxon>
        <taxon>Actinomycetota</taxon>
        <taxon>Actinomycetes</taxon>
        <taxon>Kitasatosporales</taxon>
        <taxon>Streptomycetaceae</taxon>
        <taxon>Streptomyces</taxon>
    </lineage>
</organism>
<reference evidence="1 2" key="1">
    <citation type="submission" date="2023-05" db="EMBL/GenBank/DDBJ databases">
        <title>Draft genome sequence of Streptomyces sp. B-S-A8 isolated from a cave soil in Thailand.</title>
        <authorList>
            <person name="Chamroensaksri N."/>
            <person name="Muangham S."/>
        </authorList>
    </citation>
    <scope>NUCLEOTIDE SEQUENCE [LARGE SCALE GENOMIC DNA]</scope>
    <source>
        <strain evidence="1 2">B-S-A8</strain>
    </source>
</reference>
<evidence type="ECO:0000313" key="2">
    <source>
        <dbReference type="Proteomes" id="UP001224661"/>
    </source>
</evidence>
<sequence length="110" mass="12513">MAARPLIRHIQLELADTAARLARVDATPEPAEPRPRWHYLCRRRTLLDGLVDDAERLALAHARSGDLGAAAAVHELVEHYQHLHHLARRAIELHQPVLARSMHRFAPRQP</sequence>
<dbReference type="RefSeq" id="WP_282516636.1">
    <property type="nucleotide sequence ID" value="NZ_JASCIR010000040.1"/>
</dbReference>
<accession>A0ABT6S0H3</accession>
<protein>
    <recommendedName>
        <fullName evidence="3">CHAD domain-containing protein</fullName>
    </recommendedName>
</protein>
<comment type="caution">
    <text evidence="1">The sequence shown here is derived from an EMBL/GenBank/DDBJ whole genome shotgun (WGS) entry which is preliminary data.</text>
</comment>
<gene>
    <name evidence="1" type="ORF">QIS99_28785</name>
</gene>
<dbReference type="Proteomes" id="UP001224661">
    <property type="component" value="Unassembled WGS sequence"/>
</dbReference>
<keyword evidence="2" id="KW-1185">Reference proteome</keyword>
<dbReference type="EMBL" id="JASCIR010000040">
    <property type="protein sequence ID" value="MDI3390157.1"/>
    <property type="molecule type" value="Genomic_DNA"/>
</dbReference>
<proteinExistence type="predicted"/>